<evidence type="ECO:0000313" key="3">
    <source>
        <dbReference type="Proteomes" id="UP000003835"/>
    </source>
</evidence>
<keyword evidence="1" id="KW-0472">Membrane</keyword>
<evidence type="ECO:0000313" key="2">
    <source>
        <dbReference type="EMBL" id="EDX77940.1"/>
    </source>
</evidence>
<gene>
    <name evidence="2" type="ORF">MC7420_7678</name>
</gene>
<feature type="transmembrane region" description="Helical" evidence="1">
    <location>
        <begin position="21"/>
        <end position="46"/>
    </location>
</feature>
<organism evidence="2 3">
    <name type="scientific">Coleofasciculus chthonoplastes PCC 7420</name>
    <dbReference type="NCBI Taxonomy" id="118168"/>
    <lineage>
        <taxon>Bacteria</taxon>
        <taxon>Bacillati</taxon>
        <taxon>Cyanobacteriota</taxon>
        <taxon>Cyanophyceae</taxon>
        <taxon>Coleofasciculales</taxon>
        <taxon>Coleofasciculaceae</taxon>
        <taxon>Coleofasciculus</taxon>
    </lineage>
</organism>
<keyword evidence="1" id="KW-1133">Transmembrane helix</keyword>
<reference evidence="2 3" key="1">
    <citation type="submission" date="2008-07" db="EMBL/GenBank/DDBJ databases">
        <authorList>
            <person name="Tandeau de Marsac N."/>
            <person name="Ferriera S."/>
            <person name="Johnson J."/>
            <person name="Kravitz S."/>
            <person name="Beeson K."/>
            <person name="Sutton G."/>
            <person name="Rogers Y.-H."/>
            <person name="Friedman R."/>
            <person name="Frazier M."/>
            <person name="Venter J.C."/>
        </authorList>
    </citation>
    <scope>NUCLEOTIDE SEQUENCE [LARGE SCALE GENOMIC DNA]</scope>
    <source>
        <strain evidence="2 3">PCC 7420</strain>
    </source>
</reference>
<dbReference type="RefSeq" id="WP_006098376.1">
    <property type="nucleotide sequence ID" value="NZ_DS989842.1"/>
</dbReference>
<dbReference type="OrthoDB" id="473580at2"/>
<dbReference type="HOGENOM" id="CLU_020118_0_0_3"/>
<dbReference type="AlphaFoldDB" id="B4VJ34"/>
<dbReference type="eggNOG" id="ENOG502Z8G0">
    <property type="taxonomic scope" value="Bacteria"/>
</dbReference>
<evidence type="ECO:0000256" key="1">
    <source>
        <dbReference type="SAM" id="Phobius"/>
    </source>
</evidence>
<dbReference type="Proteomes" id="UP000003835">
    <property type="component" value="Unassembled WGS sequence"/>
</dbReference>
<keyword evidence="3" id="KW-1185">Reference proteome</keyword>
<keyword evidence="1" id="KW-0812">Transmembrane</keyword>
<accession>B4VJ34</accession>
<proteinExistence type="predicted"/>
<protein>
    <submittedName>
        <fullName evidence="2">Uncharacterized protein</fullName>
    </submittedName>
</protein>
<sequence>MSGVTKRRRRRVRKKSSANGCLVALGTIAALIATGAIVTGGIWLGIRLMIDPNAAIWLNRILPGWTKIPIADASPPQTLATIRDELRQNGLIAGELVSLNTGQPYRETPILLPILKSKPNCQTNCQKIVELRLYQPIEFQQAELAYQLVTQLAINEPEEYFVLSSTDAITGSASRSLAFTRFNRLENKAPATGFWFNLWGVRLTDESPKTYGQILHYNPEQMHLSVMLDWQSPTDKPPYWQQVTGESTPELVINQTVGLEPKFQVYQVQPRQFLLNPIQLTEISLNTRADDSPTYRNSLMLARNGLWSWAYRRLQQEQKNTESATVQAQLDVIRLHAQFTEAQANQTWASQGQQVLAYLIDGRWTDALQVFQTAAVNGSAQDIANLLKTDTEELWRRVEAALNISPNDRTVKTWGALIIAAQEGRTKAISWLQQLPSPESESDQPQPNNNAQIYAYLDYLDTALAEVPAIIPHLSKIVGTAQPVETVKPEEWRQPKARNSTATFPVTLTAPASGFQKAPQEVWYQVEVAAFNDGQRWRQTPFTDLQLSTVVATQRLWQYLGLDTDPYLQIAVWSAEGRQETIVATVQGMSYQEGVIKLLATGQALPNRENSRPMAYSQTALRWLEPGSISLSDLNQLQPQWVAAILPTLWQELVKSGKRSPEVEPTIPIMLQEIGHWLVQPLDLTGNDEPEAVLTLYEDLSSTNQTLNIKRPETNTQQYKPRTLIFSEKGALLYSEFSTHGNTSLTAIADLGDGGTAALVLADENKYRLKRWSDQRKRFE</sequence>
<name>B4VJ34_9CYAN</name>
<dbReference type="EMBL" id="DS989842">
    <property type="protein sequence ID" value="EDX77940.1"/>
    <property type="molecule type" value="Genomic_DNA"/>
</dbReference>